<accession>A0A5C3N4Q0</accession>
<dbReference type="EMBL" id="ML213510">
    <property type="protein sequence ID" value="TFK51985.1"/>
    <property type="molecule type" value="Genomic_DNA"/>
</dbReference>
<proteinExistence type="predicted"/>
<dbReference type="PROSITE" id="PS00061">
    <property type="entry name" value="ADH_SHORT"/>
    <property type="match status" value="1"/>
</dbReference>
<evidence type="ECO:0000256" key="1">
    <source>
        <dbReference type="ARBA" id="ARBA00022857"/>
    </source>
</evidence>
<reference evidence="4 5" key="1">
    <citation type="journal article" date="2019" name="Nat. Ecol. Evol.">
        <title>Megaphylogeny resolves global patterns of mushroom evolution.</title>
        <authorList>
            <person name="Varga T."/>
            <person name="Krizsan K."/>
            <person name="Foldi C."/>
            <person name="Dima B."/>
            <person name="Sanchez-Garcia M."/>
            <person name="Sanchez-Ramirez S."/>
            <person name="Szollosi G.J."/>
            <person name="Szarkandi J.G."/>
            <person name="Papp V."/>
            <person name="Albert L."/>
            <person name="Andreopoulos W."/>
            <person name="Angelini C."/>
            <person name="Antonin V."/>
            <person name="Barry K.W."/>
            <person name="Bougher N.L."/>
            <person name="Buchanan P."/>
            <person name="Buyck B."/>
            <person name="Bense V."/>
            <person name="Catcheside P."/>
            <person name="Chovatia M."/>
            <person name="Cooper J."/>
            <person name="Damon W."/>
            <person name="Desjardin D."/>
            <person name="Finy P."/>
            <person name="Geml J."/>
            <person name="Haridas S."/>
            <person name="Hughes K."/>
            <person name="Justo A."/>
            <person name="Karasinski D."/>
            <person name="Kautmanova I."/>
            <person name="Kiss B."/>
            <person name="Kocsube S."/>
            <person name="Kotiranta H."/>
            <person name="LaButti K.M."/>
            <person name="Lechner B.E."/>
            <person name="Liimatainen K."/>
            <person name="Lipzen A."/>
            <person name="Lukacs Z."/>
            <person name="Mihaltcheva S."/>
            <person name="Morgado L.N."/>
            <person name="Niskanen T."/>
            <person name="Noordeloos M.E."/>
            <person name="Ohm R.A."/>
            <person name="Ortiz-Santana B."/>
            <person name="Ovrebo C."/>
            <person name="Racz N."/>
            <person name="Riley R."/>
            <person name="Savchenko A."/>
            <person name="Shiryaev A."/>
            <person name="Soop K."/>
            <person name="Spirin V."/>
            <person name="Szebenyi C."/>
            <person name="Tomsovsky M."/>
            <person name="Tulloss R.E."/>
            <person name="Uehling J."/>
            <person name="Grigoriev I.V."/>
            <person name="Vagvolgyi C."/>
            <person name="Papp T."/>
            <person name="Martin F.M."/>
            <person name="Miettinen O."/>
            <person name="Hibbett D.S."/>
            <person name="Nagy L.G."/>
        </authorList>
    </citation>
    <scope>NUCLEOTIDE SEQUENCE [LARGE SCALE GENOMIC DNA]</scope>
    <source>
        <strain evidence="4 5">OMC1185</strain>
    </source>
</reference>
<evidence type="ECO:0000256" key="2">
    <source>
        <dbReference type="ARBA" id="ARBA00023002"/>
    </source>
</evidence>
<feature type="domain" description="Ketoreductase" evidence="3">
    <location>
        <begin position="6"/>
        <end position="207"/>
    </location>
</feature>
<evidence type="ECO:0000313" key="4">
    <source>
        <dbReference type="EMBL" id="TFK51985.1"/>
    </source>
</evidence>
<dbReference type="SUPFAM" id="SSF51735">
    <property type="entry name" value="NAD(P)-binding Rossmann-fold domains"/>
    <property type="match status" value="1"/>
</dbReference>
<keyword evidence="2" id="KW-0560">Oxidoreductase</keyword>
<evidence type="ECO:0000313" key="5">
    <source>
        <dbReference type="Proteomes" id="UP000305948"/>
    </source>
</evidence>
<name>A0A5C3N4Q0_9AGAM</name>
<protein>
    <submittedName>
        <fullName evidence="4">NAD(P)-binding protein</fullName>
    </submittedName>
</protein>
<dbReference type="STRING" id="5364.A0A5C3N4Q0"/>
<dbReference type="PRINTS" id="PR00081">
    <property type="entry name" value="GDHRDH"/>
</dbReference>
<dbReference type="InterPro" id="IPR057326">
    <property type="entry name" value="KR_dom"/>
</dbReference>
<sequence>MKISKHTFIISGGSSGLGLATTRLLLQSPSTQVAILDLSGPPNELYEGLASDARDRVRYWKTDVSSLEQLQVAVDGAAKWTEETSVKLGGVLCCAGVNRPAKVNAVQIIDAKGNPYPLDKWDFVIAINLSGTVNLIRLALPYLTKVEPEGPDGERGVIVMVASSAAFEGQPGQTAYSASKGAITSMTLPLARDLGRYGIRVATIAPAAFESKLTEHFTESLRHNLTKDTPFPQRFGRPDEFAQTVQWVIECPYVNGETFRLSGGGRMPGKL</sequence>
<dbReference type="SMART" id="SM00822">
    <property type="entry name" value="PKS_KR"/>
    <property type="match status" value="1"/>
</dbReference>
<gene>
    <name evidence="4" type="ORF">OE88DRAFT_1628842</name>
</gene>
<dbReference type="Pfam" id="PF00106">
    <property type="entry name" value="adh_short"/>
    <property type="match status" value="1"/>
</dbReference>
<dbReference type="OrthoDB" id="1274115at2759"/>
<dbReference type="GO" id="GO:0016491">
    <property type="term" value="F:oxidoreductase activity"/>
    <property type="evidence" value="ECO:0007669"/>
    <property type="project" value="UniProtKB-KW"/>
</dbReference>
<keyword evidence="5" id="KW-1185">Reference proteome</keyword>
<dbReference type="PANTHER" id="PTHR43658:SF8">
    <property type="entry name" value="17-BETA-HYDROXYSTEROID DEHYDROGENASE 14-RELATED"/>
    <property type="match status" value="1"/>
</dbReference>
<dbReference type="InterPro" id="IPR002347">
    <property type="entry name" value="SDR_fam"/>
</dbReference>
<dbReference type="AlphaFoldDB" id="A0A5C3N4Q0"/>
<dbReference type="InterPro" id="IPR036291">
    <property type="entry name" value="NAD(P)-bd_dom_sf"/>
</dbReference>
<dbReference type="Gene3D" id="3.40.50.720">
    <property type="entry name" value="NAD(P)-binding Rossmann-like Domain"/>
    <property type="match status" value="1"/>
</dbReference>
<keyword evidence="1" id="KW-0521">NADP</keyword>
<evidence type="ECO:0000259" key="3">
    <source>
        <dbReference type="SMART" id="SM00822"/>
    </source>
</evidence>
<organism evidence="4 5">
    <name type="scientific">Heliocybe sulcata</name>
    <dbReference type="NCBI Taxonomy" id="5364"/>
    <lineage>
        <taxon>Eukaryota</taxon>
        <taxon>Fungi</taxon>
        <taxon>Dikarya</taxon>
        <taxon>Basidiomycota</taxon>
        <taxon>Agaricomycotina</taxon>
        <taxon>Agaricomycetes</taxon>
        <taxon>Gloeophyllales</taxon>
        <taxon>Gloeophyllaceae</taxon>
        <taxon>Heliocybe</taxon>
    </lineage>
</organism>
<dbReference type="InterPro" id="IPR020904">
    <property type="entry name" value="Sc_DH/Rdtase_CS"/>
</dbReference>
<dbReference type="PANTHER" id="PTHR43658">
    <property type="entry name" value="SHORT-CHAIN DEHYDROGENASE/REDUCTASE"/>
    <property type="match status" value="1"/>
</dbReference>
<dbReference type="Proteomes" id="UP000305948">
    <property type="component" value="Unassembled WGS sequence"/>
</dbReference>